<dbReference type="InterPro" id="IPR001647">
    <property type="entry name" value="HTH_TetR"/>
</dbReference>
<keyword evidence="1 2" id="KW-0238">DNA-binding</keyword>
<evidence type="ECO:0000313" key="6">
    <source>
        <dbReference type="Proteomes" id="UP000070134"/>
    </source>
</evidence>
<name>A0A126ZWK3_9MICC</name>
<dbReference type="KEGG" id="satk:SA2016_0862"/>
<organism evidence="5 6">
    <name type="scientific">Sinomonas atrocyanea</name>
    <dbReference type="NCBI Taxonomy" id="37927"/>
    <lineage>
        <taxon>Bacteria</taxon>
        <taxon>Bacillati</taxon>
        <taxon>Actinomycetota</taxon>
        <taxon>Actinomycetes</taxon>
        <taxon>Micrococcales</taxon>
        <taxon>Micrococcaceae</taxon>
        <taxon>Sinomonas</taxon>
    </lineage>
</organism>
<dbReference type="GO" id="GO:0003677">
    <property type="term" value="F:DNA binding"/>
    <property type="evidence" value="ECO:0007669"/>
    <property type="project" value="UniProtKB-UniRule"/>
</dbReference>
<dbReference type="Proteomes" id="UP000070134">
    <property type="component" value="Chromosome"/>
</dbReference>
<dbReference type="EMBL" id="CP014518">
    <property type="protein sequence ID" value="AMM31550.1"/>
    <property type="molecule type" value="Genomic_DNA"/>
</dbReference>
<dbReference type="RefSeq" id="WP_066495685.1">
    <property type="nucleotide sequence ID" value="NZ_BJMO01000067.1"/>
</dbReference>
<keyword evidence="6" id="KW-1185">Reference proteome</keyword>
<dbReference type="PROSITE" id="PS50977">
    <property type="entry name" value="HTH_TETR_2"/>
    <property type="match status" value="1"/>
</dbReference>
<proteinExistence type="predicted"/>
<dbReference type="Gene3D" id="1.10.357.10">
    <property type="entry name" value="Tetracycline Repressor, domain 2"/>
    <property type="match status" value="1"/>
</dbReference>
<evidence type="ECO:0000256" key="2">
    <source>
        <dbReference type="PROSITE-ProRule" id="PRU00335"/>
    </source>
</evidence>
<gene>
    <name evidence="5" type="ORF">SA2016_0862</name>
</gene>
<accession>A0A126ZWK3</accession>
<protein>
    <submittedName>
        <fullName evidence="5">Putative TetR family transcriptional regulator</fullName>
    </submittedName>
</protein>
<dbReference type="PRINTS" id="PR00455">
    <property type="entry name" value="HTHTETR"/>
</dbReference>
<evidence type="ECO:0000256" key="1">
    <source>
        <dbReference type="ARBA" id="ARBA00023125"/>
    </source>
</evidence>
<dbReference type="Pfam" id="PF00440">
    <property type="entry name" value="TetR_N"/>
    <property type="match status" value="1"/>
</dbReference>
<evidence type="ECO:0000256" key="3">
    <source>
        <dbReference type="SAM" id="MobiDB-lite"/>
    </source>
</evidence>
<dbReference type="SUPFAM" id="SSF46689">
    <property type="entry name" value="Homeodomain-like"/>
    <property type="match status" value="1"/>
</dbReference>
<evidence type="ECO:0000259" key="4">
    <source>
        <dbReference type="PROSITE" id="PS50977"/>
    </source>
</evidence>
<dbReference type="InterPro" id="IPR009057">
    <property type="entry name" value="Homeodomain-like_sf"/>
</dbReference>
<reference evidence="5 6" key="1">
    <citation type="submission" date="2016-02" db="EMBL/GenBank/DDBJ databases">
        <title>Complete genome of Sinomonas atrocyanea KCTC 3377.</title>
        <authorList>
            <person name="Kim K.M."/>
        </authorList>
    </citation>
    <scope>NUCLEOTIDE SEQUENCE [LARGE SCALE GENOMIC DNA]</scope>
    <source>
        <strain evidence="5 6">KCTC 3377</strain>
    </source>
</reference>
<feature type="region of interest" description="Disordered" evidence="3">
    <location>
        <begin position="1"/>
        <end position="20"/>
    </location>
</feature>
<dbReference type="AlphaFoldDB" id="A0A126ZWK3"/>
<feature type="DNA-binding region" description="H-T-H motif" evidence="2">
    <location>
        <begin position="42"/>
        <end position="61"/>
    </location>
</feature>
<dbReference type="STRING" id="37927.SA2016_0862"/>
<sequence>MPPPTAPDPRATGALAEGDGPRERIEAAAYRIFAERGIRAAGVEDILTSCGAAQAALYAAFGSKDAVAPAYLDRLHPERRAVIGAAVSTRWDPRPWPGSSTSSTQ</sequence>
<evidence type="ECO:0000313" key="5">
    <source>
        <dbReference type="EMBL" id="AMM31550.1"/>
    </source>
</evidence>
<feature type="domain" description="HTH tetR-type" evidence="4">
    <location>
        <begin position="19"/>
        <end position="79"/>
    </location>
</feature>